<dbReference type="RefSeq" id="WP_181836566.1">
    <property type="nucleotide sequence ID" value="NZ_JACERN010000033.1"/>
</dbReference>
<dbReference type="Pfam" id="PF10711">
    <property type="entry name" value="DUF2513"/>
    <property type="match status" value="1"/>
</dbReference>
<accession>A0A838YES6</accession>
<reference evidence="1 2" key="1">
    <citation type="submission" date="2020-07" db="EMBL/GenBank/DDBJ databases">
        <title>Draft genome sequence of violacein-producing bacteria and related species.</title>
        <authorList>
            <person name="Wilson H.S."/>
            <person name="De Leon M.E."/>
        </authorList>
    </citation>
    <scope>NUCLEOTIDE SEQUENCE [LARGE SCALE GENOMIC DNA]</scope>
    <source>
        <strain evidence="1 2">HSC-21Su07</strain>
    </source>
</reference>
<proteinExistence type="predicted"/>
<dbReference type="EMBL" id="JACERN010000033">
    <property type="protein sequence ID" value="MBA4709565.1"/>
    <property type="molecule type" value="Genomic_DNA"/>
</dbReference>
<evidence type="ECO:0000313" key="1">
    <source>
        <dbReference type="EMBL" id="MBA4709565.1"/>
    </source>
</evidence>
<dbReference type="PROSITE" id="PS51257">
    <property type="entry name" value="PROKAR_LIPOPROTEIN"/>
    <property type="match status" value="1"/>
</dbReference>
<dbReference type="InterPro" id="IPR019650">
    <property type="entry name" value="DUF2513"/>
</dbReference>
<comment type="caution">
    <text evidence="1">The sequence shown here is derived from an EMBL/GenBank/DDBJ whole genome shotgun (WGS) entry which is preliminary data.</text>
</comment>
<evidence type="ECO:0000313" key="2">
    <source>
        <dbReference type="Proteomes" id="UP000545606"/>
    </source>
</evidence>
<name>A0A838YES6_9NEIS</name>
<gene>
    <name evidence="1" type="ORF">H2Z84_14380</name>
</gene>
<protein>
    <submittedName>
        <fullName evidence="1">DUF2513 domain-containing protein</fullName>
    </submittedName>
</protein>
<sequence>MKRNMQTVFAILAACEKEFDGQPTLASVRTFVASYSGAGEVEQAYHLSLLEHGGFIRFDKQDLEMMRSNPFVLLTWAGHDLLDFLKARIAKGELI</sequence>
<dbReference type="Proteomes" id="UP000545606">
    <property type="component" value="Unassembled WGS sequence"/>
</dbReference>
<keyword evidence="2" id="KW-1185">Reference proteome</keyword>
<organism evidence="1 2">
    <name type="scientific">Aquitalea aquatica</name>
    <dbReference type="NCBI Taxonomy" id="3044273"/>
    <lineage>
        <taxon>Bacteria</taxon>
        <taxon>Pseudomonadati</taxon>
        <taxon>Pseudomonadota</taxon>
        <taxon>Betaproteobacteria</taxon>
        <taxon>Neisseriales</taxon>
        <taxon>Chromobacteriaceae</taxon>
        <taxon>Aquitalea</taxon>
    </lineage>
</organism>
<dbReference type="AlphaFoldDB" id="A0A838YES6"/>